<dbReference type="SUPFAM" id="SSF52540">
    <property type="entry name" value="P-loop containing nucleoside triphosphate hydrolases"/>
    <property type="match status" value="1"/>
</dbReference>
<name>A0A2M7X3G7_UNCKA</name>
<dbReference type="SUPFAM" id="SSF52980">
    <property type="entry name" value="Restriction endonuclease-like"/>
    <property type="match status" value="1"/>
</dbReference>
<dbReference type="GO" id="GO:0016787">
    <property type="term" value="F:hydrolase activity"/>
    <property type="evidence" value="ECO:0007669"/>
    <property type="project" value="InterPro"/>
</dbReference>
<comment type="caution">
    <text evidence="2">The sequence shown here is derived from an EMBL/GenBank/DDBJ whole genome shotgun (WGS) entry which is preliminary data.</text>
</comment>
<feature type="domain" description="Helicase ATP-binding" evidence="1">
    <location>
        <begin position="188"/>
        <end position="387"/>
    </location>
</feature>
<keyword evidence="2" id="KW-0378">Hydrolase</keyword>
<reference evidence="3" key="1">
    <citation type="submission" date="2017-09" db="EMBL/GenBank/DDBJ databases">
        <title>Depth-based differentiation of microbial function through sediment-hosted aquifers and enrichment of novel symbionts in the deep terrestrial subsurface.</title>
        <authorList>
            <person name="Probst A.J."/>
            <person name="Ladd B."/>
            <person name="Jarett J.K."/>
            <person name="Geller-Mcgrath D.E."/>
            <person name="Sieber C.M.K."/>
            <person name="Emerson J.B."/>
            <person name="Anantharaman K."/>
            <person name="Thomas B.C."/>
            <person name="Malmstrom R."/>
            <person name="Stieglmeier M."/>
            <person name="Klingl A."/>
            <person name="Woyke T."/>
            <person name="Ryan C.M."/>
            <person name="Banfield J.F."/>
        </authorList>
    </citation>
    <scope>NUCLEOTIDE SEQUENCE [LARGE SCALE GENOMIC DNA]</scope>
</reference>
<dbReference type="InterPro" id="IPR027417">
    <property type="entry name" value="P-loop_NTPase"/>
</dbReference>
<dbReference type="Gene3D" id="3.40.50.300">
    <property type="entry name" value="P-loop containing nucleotide triphosphate hydrolases"/>
    <property type="match status" value="1"/>
</dbReference>
<dbReference type="Pfam" id="PF13156">
    <property type="entry name" value="Mrr_cat_2"/>
    <property type="match status" value="1"/>
</dbReference>
<dbReference type="Proteomes" id="UP000231195">
    <property type="component" value="Unassembled WGS sequence"/>
</dbReference>
<dbReference type="CDD" id="cd22333">
    <property type="entry name" value="LlaBIII_nuclease-like"/>
    <property type="match status" value="1"/>
</dbReference>
<organism evidence="2 3">
    <name type="scientific">candidate division WWE3 bacterium CG_4_9_14_3_um_filter_39_7</name>
    <dbReference type="NCBI Taxonomy" id="1975080"/>
    <lineage>
        <taxon>Bacteria</taxon>
        <taxon>Katanobacteria</taxon>
    </lineage>
</organism>
<evidence type="ECO:0000313" key="2">
    <source>
        <dbReference type="EMBL" id="PJA40669.1"/>
    </source>
</evidence>
<dbReference type="InterPro" id="IPR050742">
    <property type="entry name" value="Helicase_Restrict-Modif_Enz"/>
</dbReference>
<dbReference type="GO" id="GO:0003677">
    <property type="term" value="F:DNA binding"/>
    <property type="evidence" value="ECO:0007669"/>
    <property type="project" value="InterPro"/>
</dbReference>
<dbReference type="PANTHER" id="PTHR47396:SF1">
    <property type="entry name" value="ATP-DEPENDENT HELICASE IRC3-RELATED"/>
    <property type="match status" value="1"/>
</dbReference>
<keyword evidence="2" id="KW-0547">Nucleotide-binding</keyword>
<gene>
    <name evidence="2" type="ORF">CO179_01640</name>
</gene>
<keyword evidence="2" id="KW-0067">ATP-binding</keyword>
<keyword evidence="2" id="KW-0347">Helicase</keyword>
<dbReference type="InterPro" id="IPR039442">
    <property type="entry name" value="Mrr-like_dom"/>
</dbReference>
<dbReference type="EMBL" id="PFWZ01000067">
    <property type="protein sequence ID" value="PJA40669.1"/>
    <property type="molecule type" value="Genomic_DNA"/>
</dbReference>
<feature type="non-terminal residue" evidence="2">
    <location>
        <position position="387"/>
    </location>
</feature>
<dbReference type="GO" id="GO:0005829">
    <property type="term" value="C:cytosol"/>
    <property type="evidence" value="ECO:0007669"/>
    <property type="project" value="TreeGrafter"/>
</dbReference>
<evidence type="ECO:0000313" key="3">
    <source>
        <dbReference type="Proteomes" id="UP000231195"/>
    </source>
</evidence>
<dbReference type="InterPro" id="IPR014001">
    <property type="entry name" value="Helicase_ATP-bd"/>
</dbReference>
<dbReference type="GO" id="GO:0005524">
    <property type="term" value="F:ATP binding"/>
    <property type="evidence" value="ECO:0007669"/>
    <property type="project" value="InterPro"/>
</dbReference>
<dbReference type="AlphaFoldDB" id="A0A2M7X3G7"/>
<proteinExistence type="predicted"/>
<dbReference type="PANTHER" id="PTHR47396">
    <property type="entry name" value="TYPE I RESTRICTION ENZYME ECOKI R PROTEIN"/>
    <property type="match status" value="1"/>
</dbReference>
<dbReference type="SMART" id="SM00487">
    <property type="entry name" value="DEXDc"/>
    <property type="match status" value="1"/>
</dbReference>
<sequence length="387" mass="43884">MNFKQVLQKHRELSTSERNKGDRFERLIQAYFLTDPKYDAILENVWVWNEFPFRSDLGGSDVGIDLVAKTVEGIYWAIQTKCFQEDAYINKATVDTFLSTSGKSFTDDSGNKVKFSNRLWVSTTNNWSSNANESLKNQDPPVTRINLYDLQEAPVDWNKIDQGIFGEKARVKKKTLYSHQQEALTRTKKYFEKNDRGKLIMACGTGKTFTSLRIAEDVAGPNGTVLFLVPSIALLGQTLREWTSDASEKINPVAICSDPKVSKKEDQNDQGNYSVVDLALPASTNIKDILRQFEYFEASNKSGLTVVFSTYQSIDVISKAQKRLSSIGSKYKEFDLIICDEAHRTTGVTLAEEDESAFVKVHDNKFIEAKKRLYMTATPRLYSEESK</sequence>
<dbReference type="PROSITE" id="PS51192">
    <property type="entry name" value="HELICASE_ATP_BIND_1"/>
    <property type="match status" value="1"/>
</dbReference>
<dbReference type="InterPro" id="IPR006935">
    <property type="entry name" value="Helicase/UvrB_N"/>
</dbReference>
<dbReference type="Pfam" id="PF04851">
    <property type="entry name" value="ResIII"/>
    <property type="match status" value="1"/>
</dbReference>
<evidence type="ECO:0000259" key="1">
    <source>
        <dbReference type="PROSITE" id="PS51192"/>
    </source>
</evidence>
<protein>
    <submittedName>
        <fullName evidence="2">Helicase</fullName>
    </submittedName>
</protein>
<dbReference type="GO" id="GO:0004386">
    <property type="term" value="F:helicase activity"/>
    <property type="evidence" value="ECO:0007669"/>
    <property type="project" value="UniProtKB-KW"/>
</dbReference>
<dbReference type="InterPro" id="IPR011335">
    <property type="entry name" value="Restrct_endonuc-II-like"/>
</dbReference>
<accession>A0A2M7X3G7</accession>